<reference evidence="10" key="1">
    <citation type="submission" date="2017-09" db="EMBL/GenBank/DDBJ databases">
        <authorList>
            <person name="Varghese N."/>
            <person name="Submissions S."/>
        </authorList>
    </citation>
    <scope>NUCLEOTIDE SEQUENCE [LARGE SCALE GENOMIC DNA]</scope>
    <source>
        <strain evidence="10">CGMCC 1.8913</strain>
    </source>
</reference>
<keyword evidence="4 7" id="KW-1133">Transmembrane helix</keyword>
<evidence type="ECO:0000259" key="8">
    <source>
        <dbReference type="Pfam" id="PF13515"/>
    </source>
</evidence>
<evidence type="ECO:0000256" key="6">
    <source>
        <dbReference type="ARBA" id="ARBA00043993"/>
    </source>
</evidence>
<feature type="transmembrane region" description="Helical" evidence="7">
    <location>
        <begin position="153"/>
        <end position="173"/>
    </location>
</feature>
<evidence type="ECO:0000256" key="1">
    <source>
        <dbReference type="ARBA" id="ARBA00004651"/>
    </source>
</evidence>
<evidence type="ECO:0000313" key="9">
    <source>
        <dbReference type="EMBL" id="SNZ17138.1"/>
    </source>
</evidence>
<comment type="subcellular location">
    <subcellularLocation>
        <location evidence="1">Cell membrane</location>
        <topology evidence="1">Multi-pass membrane protein</topology>
    </subcellularLocation>
</comment>
<dbReference type="RefSeq" id="WP_097043366.1">
    <property type="nucleotide sequence ID" value="NZ_OBEK01000005.1"/>
</dbReference>
<feature type="transmembrane region" description="Helical" evidence="7">
    <location>
        <begin position="101"/>
        <end position="118"/>
    </location>
</feature>
<comment type="similarity">
    <text evidence="6">Belongs to the YccS/YhfK family.</text>
</comment>
<proteinExistence type="inferred from homology"/>
<feature type="transmembrane region" description="Helical" evidence="7">
    <location>
        <begin position="334"/>
        <end position="351"/>
    </location>
</feature>
<keyword evidence="2" id="KW-1003">Cell membrane</keyword>
<feature type="transmembrane region" description="Helical" evidence="7">
    <location>
        <begin position="449"/>
        <end position="475"/>
    </location>
</feature>
<gene>
    <name evidence="9" type="ORF">SAMN05421503_3174</name>
</gene>
<feature type="transmembrane region" description="Helical" evidence="7">
    <location>
        <begin position="383"/>
        <end position="399"/>
    </location>
</feature>
<feature type="transmembrane region" description="Helical" evidence="7">
    <location>
        <begin position="357"/>
        <end position="376"/>
    </location>
</feature>
<feature type="transmembrane region" description="Helical" evidence="7">
    <location>
        <begin position="79"/>
        <end position="95"/>
    </location>
</feature>
<evidence type="ECO:0000256" key="7">
    <source>
        <dbReference type="SAM" id="Phobius"/>
    </source>
</evidence>
<feature type="domain" description="Integral membrane bound transporter" evidence="8">
    <location>
        <begin position="343"/>
        <end position="469"/>
    </location>
</feature>
<sequence>MKEYQLPQAPTRLALRDALRVRSAAFPWNRAIGSGLATCLPILIGLLLGDIIHGFSAALGAFTFLYIGAETYKQRAKKLAAVAVCLTIAMVLGTLLAPFMFTLSIVAGVIGVIAFYVLNTFQLVIPGPMFFVLIFCLATGLPVDPQSAWERGFYVLLGGALSWLLAMSSWLWAKKNHEKQVIVKSYRQLMAMLQAIGTPSFYQMQHVTVLTLKQADRIIYGSKRKPSTLHLHELATDIFHTMTQLKNANLTSEQLKPIEAQLHAVIDAIEDAKGNWPAHNTSCESLKTLQLEVEQAYALASQQEAEGSTSVKTESAWRVLVSGISFTNLTVRHAMFYGLFIMIASLLAHSLGFNRPYWVPVACAAVLIGANTTLTIHRAIQRSLGTIVGTLIGGLILSLEPSGYYLIAAVGILQLCVELSIVRNYVFANMFIAPLVLIIVETMNPGNAISYFVTARVVDTIFGSIIAITAVLLFWRGIHSRFLPFLLKDTIQHMQELLHAIHTDKQERKQMKKLTNSLIGLRAAYERSLGDFSASQQHAEILWPAIMHTQHAGYLLMAFQKRNETLSDAQYDALQNQLGNLLTILHTKQPAALQAYSELDLQQELNQLQTVLAQLYTAANKPTLAPS</sequence>
<dbReference type="AlphaFoldDB" id="A0A285P6R5"/>
<dbReference type="STRING" id="586416.GZ22_00770"/>
<protein>
    <submittedName>
        <fullName evidence="9">Uncharacterized membrane protein YccC</fullName>
    </submittedName>
</protein>
<keyword evidence="3 7" id="KW-0812">Transmembrane</keyword>
<keyword evidence="5 7" id="KW-0472">Membrane</keyword>
<feature type="transmembrane region" description="Helical" evidence="7">
    <location>
        <begin position="42"/>
        <end position="67"/>
    </location>
</feature>
<dbReference type="PANTHER" id="PTHR30509:SF9">
    <property type="entry name" value="MULTIDRUG RESISTANCE PROTEIN MDTO"/>
    <property type="match status" value="1"/>
</dbReference>
<dbReference type="Proteomes" id="UP000219356">
    <property type="component" value="Unassembled WGS sequence"/>
</dbReference>
<dbReference type="PANTHER" id="PTHR30509">
    <property type="entry name" value="P-HYDROXYBENZOIC ACID EFFLUX PUMP SUBUNIT-RELATED"/>
    <property type="match status" value="1"/>
</dbReference>
<evidence type="ECO:0000256" key="5">
    <source>
        <dbReference type="ARBA" id="ARBA00023136"/>
    </source>
</evidence>
<evidence type="ECO:0000256" key="2">
    <source>
        <dbReference type="ARBA" id="ARBA00022475"/>
    </source>
</evidence>
<name>A0A285P6R5_9BACI</name>
<evidence type="ECO:0000256" key="4">
    <source>
        <dbReference type="ARBA" id="ARBA00022989"/>
    </source>
</evidence>
<feature type="transmembrane region" description="Helical" evidence="7">
    <location>
        <begin position="426"/>
        <end position="443"/>
    </location>
</feature>
<dbReference type="Pfam" id="PF13515">
    <property type="entry name" value="FUSC_2"/>
    <property type="match status" value="1"/>
</dbReference>
<feature type="transmembrane region" description="Helical" evidence="7">
    <location>
        <begin position="123"/>
        <end position="141"/>
    </location>
</feature>
<evidence type="ECO:0000256" key="3">
    <source>
        <dbReference type="ARBA" id="ARBA00022692"/>
    </source>
</evidence>
<dbReference type="OrthoDB" id="581879at2"/>
<keyword evidence="10" id="KW-1185">Reference proteome</keyword>
<accession>A0A285P6R5</accession>
<dbReference type="EMBL" id="OBEK01000005">
    <property type="protein sequence ID" value="SNZ17138.1"/>
    <property type="molecule type" value="Genomic_DNA"/>
</dbReference>
<dbReference type="InterPro" id="IPR049453">
    <property type="entry name" value="Memb_transporter_dom"/>
</dbReference>
<organism evidence="9 10">
    <name type="scientific">Terribacillus aidingensis</name>
    <dbReference type="NCBI Taxonomy" id="586416"/>
    <lineage>
        <taxon>Bacteria</taxon>
        <taxon>Bacillati</taxon>
        <taxon>Bacillota</taxon>
        <taxon>Bacilli</taxon>
        <taxon>Bacillales</taxon>
        <taxon>Bacillaceae</taxon>
        <taxon>Terribacillus</taxon>
    </lineage>
</organism>
<evidence type="ECO:0000313" key="10">
    <source>
        <dbReference type="Proteomes" id="UP000219356"/>
    </source>
</evidence>
<dbReference type="GO" id="GO:0005886">
    <property type="term" value="C:plasma membrane"/>
    <property type="evidence" value="ECO:0007669"/>
    <property type="project" value="UniProtKB-SubCell"/>
</dbReference>